<dbReference type="AlphaFoldDB" id="A0A0F9H9I6"/>
<name>A0A0F9H9I6_9ZZZZ</name>
<dbReference type="EMBL" id="LAZR01025481">
    <property type="protein sequence ID" value="KKL71792.1"/>
    <property type="molecule type" value="Genomic_DNA"/>
</dbReference>
<organism evidence="1">
    <name type="scientific">marine sediment metagenome</name>
    <dbReference type="NCBI Taxonomy" id="412755"/>
    <lineage>
        <taxon>unclassified sequences</taxon>
        <taxon>metagenomes</taxon>
        <taxon>ecological metagenomes</taxon>
    </lineage>
</organism>
<sequence>MTDKLIERMRDFDRQMRPEFENTYVLGWADEVAALEDECAALVAHRNALEQRVEGYKDALDLMLGSPKARLEYCKEH</sequence>
<protein>
    <submittedName>
        <fullName evidence="1">Uncharacterized protein</fullName>
    </submittedName>
</protein>
<reference evidence="1" key="1">
    <citation type="journal article" date="2015" name="Nature">
        <title>Complex archaea that bridge the gap between prokaryotes and eukaryotes.</title>
        <authorList>
            <person name="Spang A."/>
            <person name="Saw J.H."/>
            <person name="Jorgensen S.L."/>
            <person name="Zaremba-Niedzwiedzka K."/>
            <person name="Martijn J."/>
            <person name="Lind A.E."/>
            <person name="van Eijk R."/>
            <person name="Schleper C."/>
            <person name="Guy L."/>
            <person name="Ettema T.J."/>
        </authorList>
    </citation>
    <scope>NUCLEOTIDE SEQUENCE</scope>
</reference>
<gene>
    <name evidence="1" type="ORF">LCGC14_2091400</name>
</gene>
<proteinExistence type="predicted"/>
<accession>A0A0F9H9I6</accession>
<comment type="caution">
    <text evidence="1">The sequence shown here is derived from an EMBL/GenBank/DDBJ whole genome shotgun (WGS) entry which is preliminary data.</text>
</comment>
<evidence type="ECO:0000313" key="1">
    <source>
        <dbReference type="EMBL" id="KKL71792.1"/>
    </source>
</evidence>
<feature type="non-terminal residue" evidence="1">
    <location>
        <position position="77"/>
    </location>
</feature>